<accession>A0A5N1IJU6</accession>
<feature type="chain" id="PRO_5024788592" description="DUF4249 family protein" evidence="1">
    <location>
        <begin position="21"/>
        <end position="355"/>
    </location>
</feature>
<dbReference type="AlphaFoldDB" id="A0A5N1IJU6"/>
<proteinExistence type="predicted"/>
<dbReference type="PROSITE" id="PS51257">
    <property type="entry name" value="PROKAR_LIPOPROTEIN"/>
    <property type="match status" value="1"/>
</dbReference>
<protein>
    <recommendedName>
        <fullName evidence="4">DUF4249 family protein</fullName>
    </recommendedName>
</protein>
<reference evidence="2 3" key="1">
    <citation type="submission" date="2019-09" db="EMBL/GenBank/DDBJ databases">
        <title>Genome sequence of Adhaeribacter sp. M2.</title>
        <authorList>
            <person name="Srinivasan S."/>
        </authorList>
    </citation>
    <scope>NUCLEOTIDE SEQUENCE [LARGE SCALE GENOMIC DNA]</scope>
    <source>
        <strain evidence="2 3">M2</strain>
    </source>
</reference>
<comment type="caution">
    <text evidence="2">The sequence shown here is derived from an EMBL/GenBank/DDBJ whole genome shotgun (WGS) entry which is preliminary data.</text>
</comment>
<dbReference type="RefSeq" id="WP_150905131.1">
    <property type="nucleotide sequence ID" value="NZ_VTWT01000010.1"/>
</dbReference>
<name>A0A5N1IJU6_9BACT</name>
<organism evidence="2 3">
    <name type="scientific">Adhaeribacter soli</name>
    <dbReference type="NCBI Taxonomy" id="2607655"/>
    <lineage>
        <taxon>Bacteria</taxon>
        <taxon>Pseudomonadati</taxon>
        <taxon>Bacteroidota</taxon>
        <taxon>Cytophagia</taxon>
        <taxon>Cytophagales</taxon>
        <taxon>Hymenobacteraceae</taxon>
        <taxon>Adhaeribacter</taxon>
    </lineage>
</organism>
<evidence type="ECO:0000313" key="2">
    <source>
        <dbReference type="EMBL" id="KAA9326045.1"/>
    </source>
</evidence>
<evidence type="ECO:0000313" key="3">
    <source>
        <dbReference type="Proteomes" id="UP000326570"/>
    </source>
</evidence>
<evidence type="ECO:0000256" key="1">
    <source>
        <dbReference type="SAM" id="SignalP"/>
    </source>
</evidence>
<gene>
    <name evidence="2" type="ORF">F0P94_16645</name>
</gene>
<evidence type="ECO:0008006" key="4">
    <source>
        <dbReference type="Google" id="ProtNLM"/>
    </source>
</evidence>
<dbReference type="EMBL" id="VTWT01000010">
    <property type="protein sequence ID" value="KAA9326045.1"/>
    <property type="molecule type" value="Genomic_DNA"/>
</dbReference>
<dbReference type="Proteomes" id="UP000326570">
    <property type="component" value="Unassembled WGS sequence"/>
</dbReference>
<keyword evidence="3" id="KW-1185">Reference proteome</keyword>
<sequence length="355" mass="39585">MRLHTFALRCLTILGFGAFALSGCSTDLDPNADYKETMVIYSLLNPGEKIHYVKVNKAFLNTKSNAVTIAASNLDSTTFRPEDLTVRLERLGKDSTVLNTYTLERYVSKGKDAGSFFSDSTILYRTLPNQPGQLDENSIYRVVAHSTRSGLSASAATSLVKSNELCIFRVSMKNTIGRDCFDTLDTYVEYEPHKTNNAIAFNTPSNGYIYSTRIDFPYTETTNGVSQQKTITWYPLNNELKSPSSLGENEIRIRIENNSFYNTLANQINTQNDNGTTKRTTDGKVIITVTAGSQLLALNYRANTSYSIYSQTRPEFSNVRNGAGLVSSRAQKVVYATLTTDALKQLKNDTRLKFQ</sequence>
<feature type="signal peptide" evidence="1">
    <location>
        <begin position="1"/>
        <end position="20"/>
    </location>
</feature>
<keyword evidence="1" id="KW-0732">Signal</keyword>